<feature type="transmembrane region" description="Helical" evidence="5">
    <location>
        <begin position="213"/>
        <end position="231"/>
    </location>
</feature>
<dbReference type="PANTHER" id="PTHR48021">
    <property type="match status" value="1"/>
</dbReference>
<comment type="subcellular location">
    <subcellularLocation>
        <location evidence="1">Membrane</location>
        <topology evidence="1">Multi-pass membrane protein</topology>
    </subcellularLocation>
</comment>
<comment type="caution">
    <text evidence="7">The sequence shown here is derived from an EMBL/GenBank/DDBJ whole genome shotgun (WGS) entry which is preliminary data.</text>
</comment>
<feature type="transmembrane region" description="Helical" evidence="5">
    <location>
        <begin position="63"/>
        <end position="87"/>
    </location>
</feature>
<feature type="transmembrane region" description="Helical" evidence="5">
    <location>
        <begin position="186"/>
        <end position="207"/>
    </location>
</feature>
<feature type="transmembrane region" description="Helical" evidence="5">
    <location>
        <begin position="398"/>
        <end position="422"/>
    </location>
</feature>
<evidence type="ECO:0000313" key="8">
    <source>
        <dbReference type="Proteomes" id="UP001353858"/>
    </source>
</evidence>
<dbReference type="PROSITE" id="PS50850">
    <property type="entry name" value="MFS"/>
    <property type="match status" value="1"/>
</dbReference>
<dbReference type="InterPro" id="IPR020846">
    <property type="entry name" value="MFS_dom"/>
</dbReference>
<evidence type="ECO:0000256" key="1">
    <source>
        <dbReference type="ARBA" id="ARBA00004141"/>
    </source>
</evidence>
<feature type="transmembrane region" description="Helical" evidence="5">
    <location>
        <begin position="459"/>
        <end position="484"/>
    </location>
</feature>
<dbReference type="Gene3D" id="1.20.1250.20">
    <property type="entry name" value="MFS general substrate transporter like domains"/>
    <property type="match status" value="1"/>
</dbReference>
<dbReference type="Proteomes" id="UP001353858">
    <property type="component" value="Unassembled WGS sequence"/>
</dbReference>
<dbReference type="PANTHER" id="PTHR48021:SF32">
    <property type="entry name" value="FACILITATED TREHALOSE TRANSPORTER TRET1-2 HOMOLOG-LIKE PROTEIN"/>
    <property type="match status" value="1"/>
</dbReference>
<feature type="transmembrane region" description="Helical" evidence="5">
    <location>
        <begin position="156"/>
        <end position="174"/>
    </location>
</feature>
<feature type="transmembrane region" description="Helical" evidence="5">
    <location>
        <begin position="338"/>
        <end position="357"/>
    </location>
</feature>
<gene>
    <name evidence="7" type="ORF">RN001_010315</name>
</gene>
<dbReference type="GO" id="GO:0016020">
    <property type="term" value="C:membrane"/>
    <property type="evidence" value="ECO:0007669"/>
    <property type="project" value="UniProtKB-SubCell"/>
</dbReference>
<dbReference type="InterPro" id="IPR050549">
    <property type="entry name" value="MFS_Trehalose_Transporter"/>
</dbReference>
<dbReference type="EMBL" id="JARPUR010000004">
    <property type="protein sequence ID" value="KAK4877809.1"/>
    <property type="molecule type" value="Genomic_DNA"/>
</dbReference>
<proteinExistence type="predicted"/>
<feature type="domain" description="Major facilitator superfamily (MFS) profile" evidence="6">
    <location>
        <begin position="61"/>
        <end position="488"/>
    </location>
</feature>
<accession>A0AAN7P6A4</accession>
<keyword evidence="8" id="KW-1185">Reference proteome</keyword>
<dbReference type="InterPro" id="IPR005828">
    <property type="entry name" value="MFS_sugar_transport-like"/>
</dbReference>
<sequence>MCIFVRKNWRLDRLDCLFPKIIIGHKMSHEENSFIKLDTPIENLTETTSLKWKDSSRQITASLIALAICIPAGINLSFSSILLPQLYGSDDIPITKSEASWIASLVTISLPIGTVLTGVLMDKCGRKKANIFATIPFAVAWIVTATAQNVETIYCARLLAGIASGLTTTATIYISEVTHPNFRPMLLGLVSVYVSFGILLTCLLGYWCHWRTMCYIFFLLEIILFGLLFLVPESPYWLAVFKKDTIGASKSLKWIYQNPETLNSESRRFFSVEIKKQFVQKRFRLSSYFTPIVYKPFIILAVLFVIQQLTGAYVIIFYAMDIFTRISHISKSTDNEQIALVLLGVIRFVTSVISALVSKKVGRKPLLLVSGAGMCGFSLITAIYLYLKDGTERYDQYVPLICILSYVCMGSIGYLLIPWTLIGELLPIEARGKLGSFLVGLAYIYMFGVLKAFPYLLDVVSLSTIFCIFAIVNIIGICFVQYFLPETLGKRFSEIEKNFV</sequence>
<feature type="transmembrane region" description="Helical" evidence="5">
    <location>
        <begin position="99"/>
        <end position="119"/>
    </location>
</feature>
<evidence type="ECO:0000256" key="4">
    <source>
        <dbReference type="ARBA" id="ARBA00023136"/>
    </source>
</evidence>
<evidence type="ECO:0000256" key="5">
    <source>
        <dbReference type="SAM" id="Phobius"/>
    </source>
</evidence>
<feature type="transmembrane region" description="Helical" evidence="5">
    <location>
        <begin position="366"/>
        <end position="386"/>
    </location>
</feature>
<feature type="transmembrane region" description="Helical" evidence="5">
    <location>
        <begin position="434"/>
        <end position="453"/>
    </location>
</feature>
<keyword evidence="4 5" id="KW-0472">Membrane</keyword>
<dbReference type="AlphaFoldDB" id="A0AAN7P6A4"/>
<evidence type="ECO:0000313" key="7">
    <source>
        <dbReference type="EMBL" id="KAK4877809.1"/>
    </source>
</evidence>
<evidence type="ECO:0000256" key="2">
    <source>
        <dbReference type="ARBA" id="ARBA00022692"/>
    </source>
</evidence>
<feature type="transmembrane region" description="Helical" evidence="5">
    <location>
        <begin position="292"/>
        <end position="318"/>
    </location>
</feature>
<organism evidence="7 8">
    <name type="scientific">Aquatica leii</name>
    <dbReference type="NCBI Taxonomy" id="1421715"/>
    <lineage>
        <taxon>Eukaryota</taxon>
        <taxon>Metazoa</taxon>
        <taxon>Ecdysozoa</taxon>
        <taxon>Arthropoda</taxon>
        <taxon>Hexapoda</taxon>
        <taxon>Insecta</taxon>
        <taxon>Pterygota</taxon>
        <taxon>Neoptera</taxon>
        <taxon>Endopterygota</taxon>
        <taxon>Coleoptera</taxon>
        <taxon>Polyphaga</taxon>
        <taxon>Elateriformia</taxon>
        <taxon>Elateroidea</taxon>
        <taxon>Lampyridae</taxon>
        <taxon>Luciolinae</taxon>
        <taxon>Aquatica</taxon>
    </lineage>
</organism>
<reference evidence="8" key="1">
    <citation type="submission" date="2023-01" db="EMBL/GenBank/DDBJ databases">
        <title>Key to firefly adult light organ development and bioluminescence: homeobox transcription factors regulate luciferase expression and transportation to peroxisome.</title>
        <authorList>
            <person name="Fu X."/>
        </authorList>
    </citation>
    <scope>NUCLEOTIDE SEQUENCE [LARGE SCALE GENOMIC DNA]</scope>
</reference>
<protein>
    <recommendedName>
        <fullName evidence="6">Major facilitator superfamily (MFS) profile domain-containing protein</fullName>
    </recommendedName>
</protein>
<dbReference type="InterPro" id="IPR036259">
    <property type="entry name" value="MFS_trans_sf"/>
</dbReference>
<name>A0AAN7P6A4_9COLE</name>
<evidence type="ECO:0000256" key="3">
    <source>
        <dbReference type="ARBA" id="ARBA00022989"/>
    </source>
</evidence>
<dbReference type="SUPFAM" id="SSF103473">
    <property type="entry name" value="MFS general substrate transporter"/>
    <property type="match status" value="1"/>
</dbReference>
<keyword evidence="2 5" id="KW-0812">Transmembrane</keyword>
<dbReference type="GO" id="GO:0022857">
    <property type="term" value="F:transmembrane transporter activity"/>
    <property type="evidence" value="ECO:0007669"/>
    <property type="project" value="InterPro"/>
</dbReference>
<dbReference type="FunFam" id="1.20.1250.20:FF:000249">
    <property type="entry name" value="facilitated trehalose transporter Tret1"/>
    <property type="match status" value="1"/>
</dbReference>
<keyword evidence="3 5" id="KW-1133">Transmembrane helix</keyword>
<dbReference type="Pfam" id="PF00083">
    <property type="entry name" value="Sugar_tr"/>
    <property type="match status" value="1"/>
</dbReference>
<evidence type="ECO:0000259" key="6">
    <source>
        <dbReference type="PROSITE" id="PS50850"/>
    </source>
</evidence>